<protein>
    <submittedName>
        <fullName evidence="2">Pyruvyl transferase</fullName>
    </submittedName>
</protein>
<gene>
    <name evidence="2" type="ORF">JP75_17270</name>
</gene>
<evidence type="ECO:0000259" key="1">
    <source>
        <dbReference type="Pfam" id="PF04230"/>
    </source>
</evidence>
<dbReference type="Proteomes" id="UP000028981">
    <property type="component" value="Unassembled WGS sequence"/>
</dbReference>
<keyword evidence="2" id="KW-0808">Transferase</keyword>
<evidence type="ECO:0000313" key="3">
    <source>
        <dbReference type="Proteomes" id="UP000028981"/>
    </source>
</evidence>
<dbReference type="GO" id="GO:0016740">
    <property type="term" value="F:transferase activity"/>
    <property type="evidence" value="ECO:0007669"/>
    <property type="project" value="UniProtKB-KW"/>
</dbReference>
<name>A0A087LZK6_9HYPH</name>
<dbReference type="OrthoDB" id="9803627at2"/>
<dbReference type="Pfam" id="PF04230">
    <property type="entry name" value="PS_pyruv_trans"/>
    <property type="match status" value="1"/>
</dbReference>
<organism evidence="2 3">
    <name type="scientific">Devosia riboflavina</name>
    <dbReference type="NCBI Taxonomy" id="46914"/>
    <lineage>
        <taxon>Bacteria</taxon>
        <taxon>Pseudomonadati</taxon>
        <taxon>Pseudomonadota</taxon>
        <taxon>Alphaproteobacteria</taxon>
        <taxon>Hyphomicrobiales</taxon>
        <taxon>Devosiaceae</taxon>
        <taxon>Devosia</taxon>
    </lineage>
</organism>
<dbReference type="RefSeq" id="WP_035085274.1">
    <property type="nucleotide sequence ID" value="NZ_JQGC01000016.1"/>
</dbReference>
<dbReference type="AlphaFoldDB" id="A0A087LZK6"/>
<evidence type="ECO:0000313" key="2">
    <source>
        <dbReference type="EMBL" id="KFL30059.1"/>
    </source>
</evidence>
<dbReference type="InterPro" id="IPR007345">
    <property type="entry name" value="Polysacch_pyruvyl_Trfase"/>
</dbReference>
<proteinExistence type="predicted"/>
<feature type="domain" description="Polysaccharide pyruvyl transferase" evidence="1">
    <location>
        <begin position="44"/>
        <end position="185"/>
    </location>
</feature>
<dbReference type="STRING" id="46914.JP75_17270"/>
<keyword evidence="3" id="KW-1185">Reference proteome</keyword>
<dbReference type="EMBL" id="JQGC01000016">
    <property type="protein sequence ID" value="KFL30059.1"/>
    <property type="molecule type" value="Genomic_DNA"/>
</dbReference>
<accession>A0A087LZK6</accession>
<comment type="caution">
    <text evidence="2">The sequence shown here is derived from an EMBL/GenBank/DDBJ whole genome shotgun (WGS) entry which is preliminary data.</text>
</comment>
<sequence length="297" mass="32490">MKLVFFRGHVPNFGDELNLHVWPALLPKGFLDEDESELFVGIGSIIGDHLPEKSRKFVMGSGYAGYMGLPDINDGTWDIRFVRGPNTAKTLGIDPKLSICDSAILLRAMDLPPPDDSVNIAFMPHYESLERGDWAEACRMASMTLIDATAPVDTVLSQIRGARLLITEAMHGAIVADALRTPWIGARPIYGGHHKKWLDWAGALNVDVRLNDLKPTSVLEYYIARTGRGGRLGKVGKFNQSPLAAIPNRILTSIAAQHLQQMARLEPQLSSDAKIVEVTEKAQAAVDGFVRSRVAAA</sequence>
<reference evidence="2 3" key="1">
    <citation type="submission" date="2014-08" db="EMBL/GenBank/DDBJ databases">
        <authorList>
            <person name="Hassan Y.I."/>
            <person name="Lepp D."/>
            <person name="Zhou T."/>
        </authorList>
    </citation>
    <scope>NUCLEOTIDE SEQUENCE [LARGE SCALE GENOMIC DNA]</scope>
    <source>
        <strain evidence="2 3">IFO13584</strain>
    </source>
</reference>